<dbReference type="EMBL" id="FQNF01000100">
    <property type="protein sequence ID" value="SGZ41403.1"/>
    <property type="molecule type" value="Genomic_DNA"/>
</dbReference>
<name>A0A1L0B8F8_9ASCO</name>
<dbReference type="Proteomes" id="UP000183365">
    <property type="component" value="Unassembled WGS sequence"/>
</dbReference>
<organism evidence="1 2">
    <name type="scientific">Hanseniaspora guilliermondii</name>
    <dbReference type="NCBI Taxonomy" id="56406"/>
    <lineage>
        <taxon>Eukaryota</taxon>
        <taxon>Fungi</taxon>
        <taxon>Dikarya</taxon>
        <taxon>Ascomycota</taxon>
        <taxon>Saccharomycotina</taxon>
        <taxon>Saccharomycetes</taxon>
        <taxon>Saccharomycodales</taxon>
        <taxon>Saccharomycodaceae</taxon>
        <taxon>Hanseniaspora</taxon>
    </lineage>
</organism>
<evidence type="ECO:0000313" key="2">
    <source>
        <dbReference type="Proteomes" id="UP000183365"/>
    </source>
</evidence>
<dbReference type="InterPro" id="IPR042241">
    <property type="entry name" value="GCP_C_sf"/>
</dbReference>
<dbReference type="AlphaFoldDB" id="A0A1L0B8F8"/>
<proteinExistence type="predicted"/>
<protein>
    <recommendedName>
        <fullName evidence="3">Spindle pole body component</fullName>
    </recommendedName>
</protein>
<dbReference type="VEuPathDB" id="FungiDB:HGUI_03604"/>
<accession>A0A1L0B8F8</accession>
<gene>
    <name evidence="1" type="ORF">HGUI_03604</name>
</gene>
<evidence type="ECO:0008006" key="3">
    <source>
        <dbReference type="Google" id="ProtNLM"/>
    </source>
</evidence>
<dbReference type="OrthoDB" id="2192946at2759"/>
<reference evidence="2" key="1">
    <citation type="submission" date="2016-11" db="EMBL/GenBank/DDBJ databases">
        <authorList>
            <person name="Guldener U."/>
        </authorList>
    </citation>
    <scope>NUCLEOTIDE SEQUENCE [LARGE SCALE GENOMIC DNA]</scope>
</reference>
<dbReference type="Gene3D" id="1.20.120.1900">
    <property type="entry name" value="Gamma-tubulin complex, C-terminal domain"/>
    <property type="match status" value="1"/>
</dbReference>
<sequence length="849" mass="100023">MNSTNSFDISMQSSNKTQAMKANQELMIQENINYKAFIINITIFIQGFQTDFFKYKIKGNKHQVKNTRLDNVTYDDHNIDNLMLLKNHQSIEVEYLTETYLRATTSLKDLIDNFYIPLGRMIIFLQNTCELVSKISAKKIGQMIIDYCQSEVINCIISQYITKVNDLIERFIETDKFYNSTVVLSNLKNEIKKMDEYNLVHDAVNVLEEYISRLTLSVNTDRDIAEFQLFMQTIDNNIGVDLSSSNKTNVDIDGWISYDTRLPDTPQGMSVLALIWKYARIPYKKRTLQRTHNVFANNGMSQVGKNLYVPGTCVLNRFVYLLNSWLNEGNVINEESDNISKFDFMITDVLGENQELDAERIWEIKYNILKDGLDDFIKFVQPLFNDKVILEKVLEIGKLKKLYNIKMKQIMVSETANSINNYMRTLQWPVLTCDIFEDANSFNEFLDVQYNNSNKIILRLLEEEYHISKLIPKLLDFYVYKVDSQDENLLLFLNNSLLDLTKYPTFDILTILQNRFVAVYKNFGKEDEINFFGTIMPIFDDKTLLDHVNNFNQLQKEAKNVVNNDRAAYNYRNFKDLKQMLLPSVTNTNSEYGNHLMSVGNERRPTKLVSANYMKLQMDVSFPLSIVLTKTLVMQLEMVQRKLMNYYYMKKIMLDIFLEINKNEYWMKSLDDSRMDILSIKKLQYRMKLFIKAIHEYVANGVFKLNKIPEILDLENMILKEYVSELNNVMTNIMMKMWLTNIDICSCEFNIFQLIFQYCKFITHLRMKLELVQREGDSVEAQKIIASIHIKYKRYNDSFNEWLQLYSECVFVEFERMKEECRVNLNDSTGFNGIFLTKFLKDIENILTF</sequence>
<keyword evidence="2" id="KW-1185">Reference proteome</keyword>
<evidence type="ECO:0000313" key="1">
    <source>
        <dbReference type="EMBL" id="SGZ41403.1"/>
    </source>
</evidence>